<dbReference type="Proteomes" id="UP001054945">
    <property type="component" value="Unassembled WGS sequence"/>
</dbReference>
<proteinExistence type="predicted"/>
<name>A0AAV4QR28_CAEEX</name>
<gene>
    <name evidence="1" type="ORF">CEXT_535061</name>
</gene>
<evidence type="ECO:0000313" key="1">
    <source>
        <dbReference type="EMBL" id="GIY12133.1"/>
    </source>
</evidence>
<evidence type="ECO:0000313" key="2">
    <source>
        <dbReference type="Proteomes" id="UP001054945"/>
    </source>
</evidence>
<comment type="caution">
    <text evidence="1">The sequence shown here is derived from an EMBL/GenBank/DDBJ whole genome shotgun (WGS) entry which is preliminary data.</text>
</comment>
<dbReference type="EMBL" id="BPLR01006747">
    <property type="protein sequence ID" value="GIY12133.1"/>
    <property type="molecule type" value="Genomic_DNA"/>
</dbReference>
<accession>A0AAV4QR28</accession>
<protein>
    <submittedName>
        <fullName evidence="1">Uncharacterized protein</fullName>
    </submittedName>
</protein>
<sequence length="91" mass="10309">MQHTLKTKEKVLDFFLYHPYAKKKKPKLPAGVTGNNARKIARATIDLRDHLTHVMEHPLNPVLFLIFFLSLPLRPPSLSPGRALVVPYASP</sequence>
<dbReference type="AlphaFoldDB" id="A0AAV4QR28"/>
<keyword evidence="2" id="KW-1185">Reference proteome</keyword>
<organism evidence="1 2">
    <name type="scientific">Caerostris extrusa</name>
    <name type="common">Bark spider</name>
    <name type="synonym">Caerostris bankana</name>
    <dbReference type="NCBI Taxonomy" id="172846"/>
    <lineage>
        <taxon>Eukaryota</taxon>
        <taxon>Metazoa</taxon>
        <taxon>Ecdysozoa</taxon>
        <taxon>Arthropoda</taxon>
        <taxon>Chelicerata</taxon>
        <taxon>Arachnida</taxon>
        <taxon>Araneae</taxon>
        <taxon>Araneomorphae</taxon>
        <taxon>Entelegynae</taxon>
        <taxon>Araneoidea</taxon>
        <taxon>Araneidae</taxon>
        <taxon>Caerostris</taxon>
    </lineage>
</organism>
<reference evidence="1 2" key="1">
    <citation type="submission" date="2021-06" db="EMBL/GenBank/DDBJ databases">
        <title>Caerostris extrusa draft genome.</title>
        <authorList>
            <person name="Kono N."/>
            <person name="Arakawa K."/>
        </authorList>
    </citation>
    <scope>NUCLEOTIDE SEQUENCE [LARGE SCALE GENOMIC DNA]</scope>
</reference>